<dbReference type="FunFam" id="3.40.50.1950:FF:000004">
    <property type="entry name" value="Phosphopantothenoylcysteine decarboxylase"/>
    <property type="match status" value="1"/>
</dbReference>
<dbReference type="PANTHER" id="PTHR14359">
    <property type="entry name" value="HOMO-OLIGOMERIC FLAVIN CONTAINING CYS DECARBOXYLASE FAMILY"/>
    <property type="match status" value="1"/>
</dbReference>
<dbReference type="GO" id="GO:0010181">
    <property type="term" value="F:FMN binding"/>
    <property type="evidence" value="ECO:0007669"/>
    <property type="project" value="TreeGrafter"/>
</dbReference>
<gene>
    <name evidence="7" type="ORF">HOLleu_28445</name>
</gene>
<dbReference type="InterPro" id="IPR003382">
    <property type="entry name" value="Flavoprotein"/>
</dbReference>
<evidence type="ECO:0000256" key="3">
    <source>
        <dbReference type="ARBA" id="ARBA00056708"/>
    </source>
</evidence>
<dbReference type="Pfam" id="PF02441">
    <property type="entry name" value="Flavoprotein"/>
    <property type="match status" value="1"/>
</dbReference>
<protein>
    <recommendedName>
        <fullName evidence="4">Phosphopantothenoylcysteine decarboxylase</fullName>
    </recommendedName>
    <alternativeName>
        <fullName evidence="5">CoaC</fullName>
    </alternativeName>
</protein>
<organism evidence="7 8">
    <name type="scientific">Holothuria leucospilota</name>
    <name type="common">Black long sea cucumber</name>
    <name type="synonym">Mertensiothuria leucospilota</name>
    <dbReference type="NCBI Taxonomy" id="206669"/>
    <lineage>
        <taxon>Eukaryota</taxon>
        <taxon>Metazoa</taxon>
        <taxon>Echinodermata</taxon>
        <taxon>Eleutherozoa</taxon>
        <taxon>Echinozoa</taxon>
        <taxon>Holothuroidea</taxon>
        <taxon>Aspidochirotacea</taxon>
        <taxon>Aspidochirotida</taxon>
        <taxon>Holothuriidae</taxon>
        <taxon>Holothuria</taxon>
    </lineage>
</organism>
<evidence type="ECO:0000256" key="1">
    <source>
        <dbReference type="ARBA" id="ARBA00022993"/>
    </source>
</evidence>
<feature type="domain" description="Flavoprotein" evidence="6">
    <location>
        <begin position="19"/>
        <end position="193"/>
    </location>
</feature>
<dbReference type="Proteomes" id="UP001152320">
    <property type="component" value="Chromosome 14"/>
</dbReference>
<dbReference type="PANTHER" id="PTHR14359:SF6">
    <property type="entry name" value="PHOSPHOPANTOTHENOYLCYSTEINE DECARBOXYLASE"/>
    <property type="match status" value="1"/>
</dbReference>
<evidence type="ECO:0000256" key="5">
    <source>
        <dbReference type="ARBA" id="ARBA00082063"/>
    </source>
</evidence>
<dbReference type="GO" id="GO:0015937">
    <property type="term" value="P:coenzyme A biosynthetic process"/>
    <property type="evidence" value="ECO:0007669"/>
    <property type="project" value="UniProtKB-KW"/>
</dbReference>
<comment type="caution">
    <text evidence="7">The sequence shown here is derived from an EMBL/GenBank/DDBJ whole genome shotgun (WGS) entry which is preliminary data.</text>
</comment>
<proteinExistence type="inferred from homology"/>
<evidence type="ECO:0000313" key="7">
    <source>
        <dbReference type="EMBL" id="KAJ8029119.1"/>
    </source>
</evidence>
<dbReference type="SUPFAM" id="SSF52507">
    <property type="entry name" value="Homo-oligomeric flavin-containing Cys decarboxylases, HFCD"/>
    <property type="match status" value="1"/>
</dbReference>
<evidence type="ECO:0000259" key="6">
    <source>
        <dbReference type="Pfam" id="PF02441"/>
    </source>
</evidence>
<name>A0A9Q1BMC9_HOLLE</name>
<dbReference type="Gene3D" id="3.40.50.1950">
    <property type="entry name" value="Flavin prenyltransferase-like"/>
    <property type="match status" value="1"/>
</dbReference>
<dbReference type="GO" id="GO:0071513">
    <property type="term" value="C:phosphopantothenoylcysteine decarboxylase complex"/>
    <property type="evidence" value="ECO:0007669"/>
    <property type="project" value="TreeGrafter"/>
</dbReference>
<dbReference type="InterPro" id="IPR036551">
    <property type="entry name" value="Flavin_trans-like"/>
</dbReference>
<accession>A0A9Q1BMC9</accession>
<comment type="function">
    <text evidence="3">Catalyzes the decarboxylation of the cysteine moiety of 4-phosphopantothenoylcysteine to form 4'-phosphopantotheine and this reaction forms part of the biosynthesis of coenzyme A.</text>
</comment>
<sequence length="206" mass="22656">MSSGRSLSSFPLPENSKRKVLVGCSGSVAAVKVPKLVQLLEAAGFSVAVVTTNNATKFFRTEDIAESVPIFTDDEEWKMWQKMMDPVLHIELRRWADILVVAPMDANTLAKAASGICDNLLTCVMRAWDCKKPLLFCPAMNTYMWDHPITAPQIDLLKSWGYTEIPCIKKKLACGDEGLGAMAEVEMILAAVKSSLTDEVKSGTER</sequence>
<dbReference type="EMBL" id="JAIZAY010000014">
    <property type="protein sequence ID" value="KAJ8029119.1"/>
    <property type="molecule type" value="Genomic_DNA"/>
</dbReference>
<evidence type="ECO:0000313" key="8">
    <source>
        <dbReference type="Proteomes" id="UP001152320"/>
    </source>
</evidence>
<dbReference type="GO" id="GO:0004633">
    <property type="term" value="F:phosphopantothenoylcysteine decarboxylase activity"/>
    <property type="evidence" value="ECO:0007669"/>
    <property type="project" value="TreeGrafter"/>
</dbReference>
<evidence type="ECO:0000256" key="4">
    <source>
        <dbReference type="ARBA" id="ARBA00070201"/>
    </source>
</evidence>
<keyword evidence="8" id="KW-1185">Reference proteome</keyword>
<evidence type="ECO:0000256" key="2">
    <source>
        <dbReference type="ARBA" id="ARBA00038350"/>
    </source>
</evidence>
<comment type="similarity">
    <text evidence="2">Belongs to the HFCD (homooligomeric flavin containing Cys decarboxylase) superfamily.</text>
</comment>
<reference evidence="7" key="1">
    <citation type="submission" date="2021-10" db="EMBL/GenBank/DDBJ databases">
        <title>Tropical sea cucumber genome reveals ecological adaptation and Cuvierian tubules defense mechanism.</title>
        <authorList>
            <person name="Chen T."/>
        </authorList>
    </citation>
    <scope>NUCLEOTIDE SEQUENCE</scope>
    <source>
        <strain evidence="7">Nanhai2018</strain>
        <tissue evidence="7">Muscle</tissue>
    </source>
</reference>
<keyword evidence="1" id="KW-0173">Coenzyme A biosynthesis</keyword>
<dbReference type="OrthoDB" id="1532798at2759"/>
<dbReference type="AlphaFoldDB" id="A0A9Q1BMC9"/>